<feature type="region of interest" description="Disordered" evidence="1">
    <location>
        <begin position="77"/>
        <end position="121"/>
    </location>
</feature>
<evidence type="ECO:0000313" key="3">
    <source>
        <dbReference type="EMBL" id="EJK70882.1"/>
    </source>
</evidence>
<evidence type="ECO:0000256" key="1">
    <source>
        <dbReference type="SAM" id="MobiDB-lite"/>
    </source>
</evidence>
<accession>K0TJT3</accession>
<evidence type="ECO:0000256" key="2">
    <source>
        <dbReference type="SAM" id="Phobius"/>
    </source>
</evidence>
<feature type="non-terminal residue" evidence="3">
    <location>
        <position position="148"/>
    </location>
</feature>
<protein>
    <submittedName>
        <fullName evidence="3">Uncharacterized protein</fullName>
    </submittedName>
</protein>
<name>K0TJT3_THAOC</name>
<evidence type="ECO:0000313" key="4">
    <source>
        <dbReference type="Proteomes" id="UP000266841"/>
    </source>
</evidence>
<keyword evidence="2" id="KW-0812">Transmembrane</keyword>
<dbReference type="Proteomes" id="UP000266841">
    <property type="component" value="Unassembled WGS sequence"/>
</dbReference>
<organism evidence="3 4">
    <name type="scientific">Thalassiosira oceanica</name>
    <name type="common">Marine diatom</name>
    <dbReference type="NCBI Taxonomy" id="159749"/>
    <lineage>
        <taxon>Eukaryota</taxon>
        <taxon>Sar</taxon>
        <taxon>Stramenopiles</taxon>
        <taxon>Ochrophyta</taxon>
        <taxon>Bacillariophyta</taxon>
        <taxon>Coscinodiscophyceae</taxon>
        <taxon>Thalassiosirophycidae</taxon>
        <taxon>Thalassiosirales</taxon>
        <taxon>Thalassiosiraceae</taxon>
        <taxon>Thalassiosira</taxon>
    </lineage>
</organism>
<feature type="compositionally biased region" description="Basic residues" evidence="1">
    <location>
        <begin position="94"/>
        <end position="106"/>
    </location>
</feature>
<keyword evidence="2" id="KW-0472">Membrane</keyword>
<keyword evidence="2" id="KW-1133">Transmembrane helix</keyword>
<reference evidence="3 4" key="1">
    <citation type="journal article" date="2012" name="Genome Biol.">
        <title>Genome and low-iron response of an oceanic diatom adapted to chronic iron limitation.</title>
        <authorList>
            <person name="Lommer M."/>
            <person name="Specht M."/>
            <person name="Roy A.S."/>
            <person name="Kraemer L."/>
            <person name="Andreson R."/>
            <person name="Gutowska M.A."/>
            <person name="Wolf J."/>
            <person name="Bergner S.V."/>
            <person name="Schilhabel M.B."/>
            <person name="Klostermeier U.C."/>
            <person name="Beiko R.G."/>
            <person name="Rosenstiel P."/>
            <person name="Hippler M."/>
            <person name="Laroche J."/>
        </authorList>
    </citation>
    <scope>NUCLEOTIDE SEQUENCE [LARGE SCALE GENOMIC DNA]</scope>
    <source>
        <strain evidence="3 4">CCMP1005</strain>
    </source>
</reference>
<keyword evidence="4" id="KW-1185">Reference proteome</keyword>
<feature type="region of interest" description="Disordered" evidence="1">
    <location>
        <begin position="1"/>
        <end position="39"/>
    </location>
</feature>
<feature type="transmembrane region" description="Helical" evidence="2">
    <location>
        <begin position="124"/>
        <end position="145"/>
    </location>
</feature>
<gene>
    <name evidence="3" type="ORF">THAOC_07725</name>
</gene>
<feature type="compositionally biased region" description="Low complexity" evidence="1">
    <location>
        <begin position="29"/>
        <end position="39"/>
    </location>
</feature>
<proteinExistence type="predicted"/>
<dbReference type="AlphaFoldDB" id="K0TJT3"/>
<sequence>MAMGDRRRNATQGPSDALPAHAGSAQHGQADVAAASSTAAQPPLAVYVKWKSRKETISKPSCDFDEETAFTYRGIEINVPSTAHRGGETNSAKSKSRSRGSRKSSRRRSEESPRSSRKPTSPTTVAIIAFLSAALVLWMQGVIFADFR</sequence>
<dbReference type="EMBL" id="AGNL01007930">
    <property type="protein sequence ID" value="EJK70882.1"/>
    <property type="molecule type" value="Genomic_DNA"/>
</dbReference>
<comment type="caution">
    <text evidence="3">The sequence shown here is derived from an EMBL/GenBank/DDBJ whole genome shotgun (WGS) entry which is preliminary data.</text>
</comment>